<evidence type="ECO:0000313" key="3">
    <source>
        <dbReference type="EMBL" id="KCZ64898.1"/>
    </source>
</evidence>
<sequence length="134" mass="14468">MIHRAVKSVTPFEFRSDFTADTMKPVEVDPPVKLTTPELLDMLAEARAEGAATARLEHQTDESARLQDVTNALNEALANLVALTGHLEACAYDEAFSERAHALIRATARTILDGQGDLFAARTSLKSDNAEGSS</sequence>
<dbReference type="OrthoDB" id="7619684at2"/>
<dbReference type="GeneID" id="92499966"/>
<evidence type="ECO:0000313" key="4">
    <source>
        <dbReference type="Proteomes" id="UP000024547"/>
    </source>
</evidence>
<evidence type="ECO:0000313" key="6">
    <source>
        <dbReference type="Proteomes" id="UP000263957"/>
    </source>
</evidence>
<evidence type="ECO:0000313" key="5">
    <source>
        <dbReference type="Proteomes" id="UP000259173"/>
    </source>
</evidence>
<dbReference type="EMBL" id="AWFH01000001">
    <property type="protein sequence ID" value="KCZ64898.1"/>
    <property type="molecule type" value="Genomic_DNA"/>
</dbReference>
<dbReference type="PATRIC" id="fig|1280948.3.peg.113"/>
<accession>A0A059EBA3</accession>
<dbReference type="EMBL" id="DOGS01000035">
    <property type="protein sequence ID" value="HBQ47555.1"/>
    <property type="molecule type" value="Genomic_DNA"/>
</dbReference>
<dbReference type="AlphaFoldDB" id="A0A059EBA3"/>
<name>A0A059EBA3_9PROT</name>
<dbReference type="Proteomes" id="UP000259173">
    <property type="component" value="Unassembled WGS sequence"/>
</dbReference>
<reference evidence="5 6" key="2">
    <citation type="journal article" date="2018" name="Nat. Biotechnol.">
        <title>A standardized bacterial taxonomy based on genome phylogeny substantially revises the tree of life.</title>
        <authorList>
            <person name="Parks D.H."/>
            <person name="Chuvochina M."/>
            <person name="Waite D.W."/>
            <person name="Rinke C."/>
            <person name="Skarshewski A."/>
            <person name="Chaumeil P.A."/>
            <person name="Hugenholtz P."/>
        </authorList>
    </citation>
    <scope>NUCLEOTIDE SEQUENCE [LARGE SCALE GENOMIC DNA]</scope>
    <source>
        <strain evidence="2">UBA10378</strain>
        <strain evidence="1">UBA8557</strain>
    </source>
</reference>
<dbReference type="Proteomes" id="UP000024547">
    <property type="component" value="Unassembled WGS sequence"/>
</dbReference>
<organism evidence="3 4">
    <name type="scientific">Hyphomonas atlantica</name>
    <dbReference type="NCBI Taxonomy" id="1280948"/>
    <lineage>
        <taxon>Bacteria</taxon>
        <taxon>Pseudomonadati</taxon>
        <taxon>Pseudomonadota</taxon>
        <taxon>Alphaproteobacteria</taxon>
        <taxon>Hyphomonadales</taxon>
        <taxon>Hyphomonadaceae</taxon>
        <taxon>Hyphomonas</taxon>
    </lineage>
</organism>
<evidence type="ECO:0000313" key="1">
    <source>
        <dbReference type="EMBL" id="HAE95224.1"/>
    </source>
</evidence>
<dbReference type="EMBL" id="DMBR01000355">
    <property type="protein sequence ID" value="HAE95224.1"/>
    <property type="molecule type" value="Genomic_DNA"/>
</dbReference>
<dbReference type="STRING" id="1280948.HY36_00580"/>
<dbReference type="RefSeq" id="WP_035546846.1">
    <property type="nucleotide sequence ID" value="NZ_AWFH01000001.1"/>
</dbReference>
<gene>
    <name evidence="1" type="ORF">DCG65_11730</name>
    <name evidence="2" type="ORF">DD728_01500</name>
    <name evidence="3" type="ORF">HY36_00580</name>
</gene>
<dbReference type="eggNOG" id="ENOG503195D">
    <property type="taxonomic scope" value="Bacteria"/>
</dbReference>
<reference evidence="3 4" key="1">
    <citation type="journal article" date="2014" name="Antonie Van Leeuwenhoek">
        <title>Hyphomonas beringensis sp. nov. and Hyphomonas chukchiensis sp. nov., isolated from surface seawater of the Bering Sea and Chukchi Sea.</title>
        <authorList>
            <person name="Li C."/>
            <person name="Lai Q."/>
            <person name="Li G."/>
            <person name="Dong C."/>
            <person name="Wang J."/>
            <person name="Liao Y."/>
            <person name="Shao Z."/>
        </authorList>
    </citation>
    <scope>NUCLEOTIDE SEQUENCE [LARGE SCALE GENOMIC DNA]</scope>
    <source>
        <strain evidence="3 4">22II1-22F38</strain>
    </source>
</reference>
<comment type="caution">
    <text evidence="3">The sequence shown here is derived from an EMBL/GenBank/DDBJ whole genome shotgun (WGS) entry which is preliminary data.</text>
</comment>
<dbReference type="Proteomes" id="UP000263957">
    <property type="component" value="Unassembled WGS sequence"/>
</dbReference>
<evidence type="ECO:0000313" key="2">
    <source>
        <dbReference type="EMBL" id="HBQ47555.1"/>
    </source>
</evidence>
<proteinExistence type="predicted"/>
<protein>
    <submittedName>
        <fullName evidence="3">Uncharacterized protein</fullName>
    </submittedName>
</protein>
<keyword evidence="4" id="KW-1185">Reference proteome</keyword>